<evidence type="ECO:0000259" key="3">
    <source>
        <dbReference type="Pfam" id="PF09186"/>
    </source>
</evidence>
<dbReference type="InterPro" id="IPR035647">
    <property type="entry name" value="EFG_III/V"/>
</dbReference>
<dbReference type="InterPro" id="IPR015269">
    <property type="entry name" value="UPF0029_Impact_C"/>
</dbReference>
<sequence>MAATHRYTTPEGYGETEIRIQKSRFITYVNRVDSEEEASSFVRGIAKTHWDATHNCYAYVVGRLSEVQRSSDDGEPSGTAGRPILEAIRSRGLTDTAVVVTRYFGGIKLGAGGLIRAYNRAATEGLDAAGQVDWYLHRSLEITADYPAMGKLEHELIATGYEMEPPRFTDQVRWKIWVPNGEEQPLIDLVAEQTSGRGSVEYGEVDYRPRTVK</sequence>
<dbReference type="SUPFAM" id="SSF54211">
    <property type="entry name" value="Ribosomal protein S5 domain 2-like"/>
    <property type="match status" value="1"/>
</dbReference>
<evidence type="ECO:0000256" key="1">
    <source>
        <dbReference type="ARBA" id="ARBA00007665"/>
    </source>
</evidence>
<comment type="similarity">
    <text evidence="1">Belongs to the IMPACT family.</text>
</comment>
<evidence type="ECO:0000259" key="2">
    <source>
        <dbReference type="Pfam" id="PF01205"/>
    </source>
</evidence>
<feature type="domain" description="UPF0029" evidence="3">
    <location>
        <begin position="142"/>
        <end position="197"/>
    </location>
</feature>
<dbReference type="SUPFAM" id="SSF54980">
    <property type="entry name" value="EF-G C-terminal domain-like"/>
    <property type="match status" value="1"/>
</dbReference>
<dbReference type="GO" id="GO:0006446">
    <property type="term" value="P:regulation of translational initiation"/>
    <property type="evidence" value="ECO:0007669"/>
    <property type="project" value="TreeGrafter"/>
</dbReference>
<dbReference type="NCBIfam" id="TIGR00257">
    <property type="entry name" value="IMPACT_YIGZ"/>
    <property type="match status" value="1"/>
</dbReference>
<dbReference type="GO" id="GO:0005737">
    <property type="term" value="C:cytoplasm"/>
    <property type="evidence" value="ECO:0007669"/>
    <property type="project" value="TreeGrafter"/>
</dbReference>
<dbReference type="InterPro" id="IPR023582">
    <property type="entry name" value="Impact"/>
</dbReference>
<dbReference type="Pfam" id="PF09186">
    <property type="entry name" value="DUF1949"/>
    <property type="match status" value="1"/>
</dbReference>
<evidence type="ECO:0000313" key="5">
    <source>
        <dbReference type="Proteomes" id="UP000215459"/>
    </source>
</evidence>
<dbReference type="EMBL" id="NOWF01000004">
    <property type="protein sequence ID" value="OYD08048.1"/>
    <property type="molecule type" value="Genomic_DNA"/>
</dbReference>
<evidence type="ECO:0000313" key="4">
    <source>
        <dbReference type="EMBL" id="OYD08048.1"/>
    </source>
</evidence>
<accession>A0A235B6W3</accession>
<dbReference type="Pfam" id="PF01205">
    <property type="entry name" value="Impact_N"/>
    <property type="match status" value="1"/>
</dbReference>
<dbReference type="InterPro" id="IPR036956">
    <property type="entry name" value="Impact_N_sf"/>
</dbReference>
<dbReference type="PROSITE" id="PS00910">
    <property type="entry name" value="UPF0029"/>
    <property type="match status" value="1"/>
</dbReference>
<dbReference type="AlphaFoldDB" id="A0A235B6W3"/>
<gene>
    <name evidence="4" type="ORF">CHM34_08010</name>
</gene>
<name>A0A235B6W3_9BACL</name>
<dbReference type="Gene3D" id="3.30.230.30">
    <property type="entry name" value="Impact, N-terminal domain"/>
    <property type="match status" value="1"/>
</dbReference>
<protein>
    <submittedName>
        <fullName evidence="4">YigZ family protein</fullName>
    </submittedName>
</protein>
<feature type="domain" description="Impact N-terminal" evidence="2">
    <location>
        <begin position="21"/>
        <end position="125"/>
    </location>
</feature>
<keyword evidence="5" id="KW-1185">Reference proteome</keyword>
<dbReference type="InterPro" id="IPR001498">
    <property type="entry name" value="Impact_N"/>
</dbReference>
<dbReference type="PANTHER" id="PTHR16301">
    <property type="entry name" value="IMPACT-RELATED"/>
    <property type="match status" value="1"/>
</dbReference>
<dbReference type="InterPro" id="IPR020568">
    <property type="entry name" value="Ribosomal_Su5_D2-typ_SF"/>
</dbReference>
<dbReference type="Proteomes" id="UP000215459">
    <property type="component" value="Unassembled WGS sequence"/>
</dbReference>
<dbReference type="InterPro" id="IPR020569">
    <property type="entry name" value="UPF0029_Impact_CS"/>
</dbReference>
<dbReference type="PANTHER" id="PTHR16301:SF20">
    <property type="entry name" value="IMPACT FAMILY MEMBER YIGZ"/>
    <property type="match status" value="1"/>
</dbReference>
<comment type="caution">
    <text evidence="4">The sequence shown here is derived from an EMBL/GenBank/DDBJ whole genome shotgun (WGS) entry which is preliminary data.</text>
</comment>
<proteinExistence type="inferred from homology"/>
<dbReference type="OrthoDB" id="9813771at2"/>
<dbReference type="InterPro" id="IPR015796">
    <property type="entry name" value="Impact_YigZ-like"/>
</dbReference>
<dbReference type="RefSeq" id="WP_094264083.1">
    <property type="nucleotide sequence ID" value="NZ_NOWF01000004.1"/>
</dbReference>
<organism evidence="4 5">
    <name type="scientific">Paludifilum halophilum</name>
    <dbReference type="NCBI Taxonomy" id="1642702"/>
    <lineage>
        <taxon>Bacteria</taxon>
        <taxon>Bacillati</taxon>
        <taxon>Bacillota</taxon>
        <taxon>Bacilli</taxon>
        <taxon>Bacillales</taxon>
        <taxon>Thermoactinomycetaceae</taxon>
        <taxon>Paludifilum</taxon>
    </lineage>
</organism>
<reference evidence="4 5" key="1">
    <citation type="submission" date="2017-07" db="EMBL/GenBank/DDBJ databases">
        <title>The genome sequence of Paludifilum halophilum highlights mechanisms for microbial adaptation to high salt environemnts.</title>
        <authorList>
            <person name="Belbahri L."/>
        </authorList>
    </citation>
    <scope>NUCLEOTIDE SEQUENCE [LARGE SCALE GENOMIC DNA]</scope>
    <source>
        <strain evidence="4 5">DSM 102817</strain>
    </source>
</reference>